<feature type="disulfide bond" evidence="14">
    <location>
        <begin position="98"/>
        <end position="114"/>
    </location>
</feature>
<feature type="binding site" evidence="13">
    <location>
        <position position="337"/>
    </location>
    <ligand>
        <name>Cu cation</name>
        <dbReference type="ChEBI" id="CHEBI:23378"/>
        <label>B</label>
    </ligand>
</feature>
<dbReference type="AlphaFoldDB" id="A0A2G2XMG1"/>
<dbReference type="OrthoDB" id="6132182at2759"/>
<evidence type="ECO:0000256" key="4">
    <source>
        <dbReference type="ARBA" id="ARBA00009928"/>
    </source>
</evidence>
<sequence length="598" mass="67324">MASSTLLLCTTKTPSSNSLTNLSFFSKPSCLFVHGKRNQEHFKVSCCMGEHNEKMNFDRRDLLLGLGGLYGAANLAPLASASDKLTDEPIPAPSLKTCSTAYIEGNIPVPYSCCPPPLPDGMAMDDVPYYEVPECSQLRVRTAAQVVDQDFIDDYNDAISIMKNLDASDPRSFQQQANIHCAYCNGAYTTVGGKDLQVHFNWLFFPFHRWYLYFYERILGSLIGDTTFALPYWNWDNPDGMYFPSMFNQPNTYPDLYDTNRSVNTQNGTFMDLNYVNTEAQTATQSQLLSNNLTVMYRQMITNAPTPLTFFGEAYPLGTVPTSGFGTIENMPHTPVHLWTGTNPGTKLSNGNTSYGEDMGNFYSASIDPVFSGHHANVDRMWNIWKSFGGKRVDLTQTDWLESAFFFYDEDCNPWRVKVQDCLDTVKMGYCYAPMATPWVSYKPQKKTTKGKLDPSSVMAAESIFPLSKLDKAISFSIKRPATSRSQQEKDEKEEILKFKGIKHDNKEYLRFDVFINADKTVNTDELDKIEYAGSYTSLPHAHNASHEFVPRVFNLAITELLEDNKLEDDATIVVTVVPKKGCQVLSIQSVNIELLDC</sequence>
<dbReference type="PRINTS" id="PR00092">
    <property type="entry name" value="TYROSINASE"/>
</dbReference>
<evidence type="ECO:0000256" key="1">
    <source>
        <dbReference type="ARBA" id="ARBA00001628"/>
    </source>
</evidence>
<evidence type="ECO:0000256" key="9">
    <source>
        <dbReference type="ARBA" id="ARBA00023002"/>
    </source>
</evidence>
<dbReference type="STRING" id="33114.A0A2G2XMG1"/>
<dbReference type="SUPFAM" id="SSF48056">
    <property type="entry name" value="Di-copper centre-containing domain"/>
    <property type="match status" value="1"/>
</dbReference>
<dbReference type="EC" id="1.10.3.1" evidence="5"/>
<evidence type="ECO:0000259" key="16">
    <source>
        <dbReference type="PROSITE" id="PS00497"/>
    </source>
</evidence>
<dbReference type="PANTHER" id="PTHR11474:SF130">
    <property type="entry name" value="CATECHOL OXIDASE"/>
    <property type="match status" value="1"/>
</dbReference>
<evidence type="ECO:0000256" key="8">
    <source>
        <dbReference type="ARBA" id="ARBA00022946"/>
    </source>
</evidence>
<evidence type="ECO:0000256" key="6">
    <source>
        <dbReference type="ARBA" id="ARBA00022723"/>
    </source>
</evidence>
<dbReference type="InterPro" id="IPR022739">
    <property type="entry name" value="Polyphenol_oxidase_cen"/>
</dbReference>
<dbReference type="Pfam" id="PF12142">
    <property type="entry name" value="PPO1_DWL"/>
    <property type="match status" value="1"/>
</dbReference>
<dbReference type="PANTHER" id="PTHR11474">
    <property type="entry name" value="TYROSINASE FAMILY MEMBER"/>
    <property type="match status" value="1"/>
</dbReference>
<feature type="binding site" evidence="13">
    <location>
        <position position="375"/>
    </location>
    <ligand>
        <name>Cu cation</name>
        <dbReference type="ChEBI" id="CHEBI:23378"/>
        <label>B</label>
    </ligand>
</feature>
<comment type="subcellular location">
    <subcellularLocation>
        <location evidence="3">Plastid</location>
        <location evidence="3">Chloroplast thylakoid lumen</location>
    </subcellularLocation>
</comment>
<feature type="binding site" evidence="13">
    <location>
        <position position="333"/>
    </location>
    <ligand>
        <name>Cu cation</name>
        <dbReference type="ChEBI" id="CHEBI:23378"/>
        <label>B</label>
    </ligand>
</feature>
<dbReference type="InterPro" id="IPR022740">
    <property type="entry name" value="Polyphenol_oxidase_C"/>
</dbReference>
<feature type="binding site" evidence="13">
    <location>
        <position position="199"/>
    </location>
    <ligand>
        <name>Cu cation</name>
        <dbReference type="ChEBI" id="CHEBI:23378"/>
        <label>A</label>
    </ligand>
</feature>
<keyword evidence="18" id="KW-1185">Reference proteome</keyword>
<dbReference type="PROSITE" id="PS00497">
    <property type="entry name" value="TYROSINASE_1"/>
    <property type="match status" value="1"/>
</dbReference>
<keyword evidence="7" id="KW-0883">Thioether bond</keyword>
<evidence type="ECO:0000313" key="17">
    <source>
        <dbReference type="EMBL" id="PHT58551.1"/>
    </source>
</evidence>
<dbReference type="Gene3D" id="1.10.1280.10">
    <property type="entry name" value="Di-copper center containing domain from catechol oxidase"/>
    <property type="match status" value="1"/>
</dbReference>
<organism evidence="17 18">
    <name type="scientific">Capsicum baccatum</name>
    <name type="common">Peruvian pepper</name>
    <dbReference type="NCBI Taxonomy" id="33114"/>
    <lineage>
        <taxon>Eukaryota</taxon>
        <taxon>Viridiplantae</taxon>
        <taxon>Streptophyta</taxon>
        <taxon>Embryophyta</taxon>
        <taxon>Tracheophyta</taxon>
        <taxon>Spermatophyta</taxon>
        <taxon>Magnoliopsida</taxon>
        <taxon>eudicotyledons</taxon>
        <taxon>Gunneridae</taxon>
        <taxon>Pentapetalae</taxon>
        <taxon>asterids</taxon>
        <taxon>lamiids</taxon>
        <taxon>Solanales</taxon>
        <taxon>Solanaceae</taxon>
        <taxon>Solanoideae</taxon>
        <taxon>Capsiceae</taxon>
        <taxon>Capsicum</taxon>
    </lineage>
</organism>
<evidence type="ECO:0000256" key="14">
    <source>
        <dbReference type="PIRSR" id="PIRSR000290-2"/>
    </source>
</evidence>
<evidence type="ECO:0000256" key="5">
    <source>
        <dbReference type="ARBA" id="ARBA00012298"/>
    </source>
</evidence>
<keyword evidence="9" id="KW-0560">Oxidoreductase</keyword>
<evidence type="ECO:0000256" key="12">
    <source>
        <dbReference type="ARBA" id="ARBA00023157"/>
    </source>
</evidence>
<evidence type="ECO:0000256" key="15">
    <source>
        <dbReference type="PIRSR" id="PIRSR000290-3"/>
    </source>
</evidence>
<dbReference type="PIRSF" id="PIRSF000290">
    <property type="entry name" value="PPO_plant"/>
    <property type="match status" value="1"/>
</dbReference>
<dbReference type="Pfam" id="PF00264">
    <property type="entry name" value="Tyrosinase"/>
    <property type="match status" value="1"/>
</dbReference>
<evidence type="ECO:0000256" key="11">
    <source>
        <dbReference type="ARBA" id="ARBA00023078"/>
    </source>
</evidence>
<accession>A0A2G2XMG1</accession>
<comment type="catalytic activity">
    <reaction evidence="1">
        <text>2 catechol + O2 = 2 1,2-benzoquinone + 2 H2O</text>
        <dbReference type="Rhea" id="RHEA:21632"/>
        <dbReference type="ChEBI" id="CHEBI:15377"/>
        <dbReference type="ChEBI" id="CHEBI:15379"/>
        <dbReference type="ChEBI" id="CHEBI:17253"/>
        <dbReference type="ChEBI" id="CHEBI:18135"/>
        <dbReference type="EC" id="1.10.3.1"/>
    </reaction>
</comment>
<keyword evidence="8" id="KW-0809">Transit peptide</keyword>
<keyword evidence="10 13" id="KW-0186">Copper</keyword>
<reference evidence="18" key="2">
    <citation type="journal article" date="2017" name="J. Anim. Genet.">
        <title>Multiple reference genome sequences of hot pepper reveal the massive evolution of plant disease resistance genes by retroduplication.</title>
        <authorList>
            <person name="Kim S."/>
            <person name="Park J."/>
            <person name="Yeom S.-I."/>
            <person name="Kim Y.-M."/>
            <person name="Seo E."/>
            <person name="Kim K.-T."/>
            <person name="Kim M.-S."/>
            <person name="Lee J.M."/>
            <person name="Cheong K."/>
            <person name="Shin H.-S."/>
            <person name="Kim S.-B."/>
            <person name="Han K."/>
            <person name="Lee J."/>
            <person name="Park M."/>
            <person name="Lee H.-A."/>
            <person name="Lee H.-Y."/>
            <person name="Lee Y."/>
            <person name="Oh S."/>
            <person name="Lee J.H."/>
            <person name="Choi E."/>
            <person name="Choi E."/>
            <person name="Lee S.E."/>
            <person name="Jeon J."/>
            <person name="Kim H."/>
            <person name="Choi G."/>
            <person name="Song H."/>
            <person name="Lee J."/>
            <person name="Lee S.-C."/>
            <person name="Kwon J.-K."/>
            <person name="Lee H.-Y."/>
            <person name="Koo N."/>
            <person name="Hong Y."/>
            <person name="Kim R.W."/>
            <person name="Kang W.-H."/>
            <person name="Huh J.H."/>
            <person name="Kang B.-C."/>
            <person name="Yang T.-J."/>
            <person name="Lee Y.-H."/>
            <person name="Bennetzen J.L."/>
            <person name="Choi D."/>
        </authorList>
    </citation>
    <scope>NUCLEOTIDE SEQUENCE [LARGE SCALE GENOMIC DNA]</scope>
    <source>
        <strain evidence="18">cv. PBC81</strain>
    </source>
</reference>
<name>A0A2G2XMG1_CAPBA</name>
<dbReference type="GO" id="GO:0046872">
    <property type="term" value="F:metal ion binding"/>
    <property type="evidence" value="ECO:0007669"/>
    <property type="project" value="UniProtKB-KW"/>
</dbReference>
<dbReference type="GO" id="GO:0004097">
    <property type="term" value="F:catechol oxidase activity"/>
    <property type="evidence" value="ECO:0007669"/>
    <property type="project" value="UniProtKB-EC"/>
</dbReference>
<evidence type="ECO:0000256" key="13">
    <source>
        <dbReference type="PIRSR" id="PIRSR000290-1"/>
    </source>
</evidence>
<dbReference type="Proteomes" id="UP000224567">
    <property type="component" value="Unassembled WGS sequence"/>
</dbReference>
<protein>
    <recommendedName>
        <fullName evidence="5">catechol oxidase</fullName>
        <ecNumber evidence="5">1.10.3.1</ecNumber>
    </recommendedName>
</protein>
<evidence type="ECO:0000256" key="2">
    <source>
        <dbReference type="ARBA" id="ARBA00002400"/>
    </source>
</evidence>
<feature type="cross-link" description="2'-(S-cysteinyl)-histidine (Cys-His)" evidence="15">
    <location>
        <begin position="184"/>
        <end position="199"/>
    </location>
</feature>
<evidence type="ECO:0000256" key="7">
    <source>
        <dbReference type="ARBA" id="ARBA00022784"/>
    </source>
</evidence>
<dbReference type="InterPro" id="IPR050316">
    <property type="entry name" value="Tyrosinase/Hemocyanin"/>
</dbReference>
<comment type="similarity">
    <text evidence="4">Belongs to the tyrosinase family.</text>
</comment>
<feature type="binding site" evidence="13">
    <location>
        <position position="180"/>
    </location>
    <ligand>
        <name>Cu cation</name>
        <dbReference type="ChEBI" id="CHEBI:23378"/>
        <label>A</label>
    </ligand>
</feature>
<evidence type="ECO:0000313" key="18">
    <source>
        <dbReference type="Proteomes" id="UP000224567"/>
    </source>
</evidence>
<proteinExistence type="inferred from homology"/>
<dbReference type="GO" id="GO:0009543">
    <property type="term" value="C:chloroplast thylakoid lumen"/>
    <property type="evidence" value="ECO:0007669"/>
    <property type="project" value="UniProtKB-SubCell"/>
</dbReference>
<dbReference type="Pfam" id="PF12143">
    <property type="entry name" value="PPO1_KFDV"/>
    <property type="match status" value="1"/>
</dbReference>
<gene>
    <name evidence="17" type="ORF">CQW23_00914</name>
</gene>
<dbReference type="EMBL" id="MLFT02000001">
    <property type="protein sequence ID" value="PHT58551.1"/>
    <property type="molecule type" value="Genomic_DNA"/>
</dbReference>
<dbReference type="GO" id="GO:0046148">
    <property type="term" value="P:pigment biosynthetic process"/>
    <property type="evidence" value="ECO:0007669"/>
    <property type="project" value="InterPro"/>
</dbReference>
<reference evidence="17 18" key="1">
    <citation type="journal article" date="2017" name="Genome Biol.">
        <title>New reference genome sequences of hot pepper reveal the massive evolution of plant disease-resistance genes by retroduplication.</title>
        <authorList>
            <person name="Kim S."/>
            <person name="Park J."/>
            <person name="Yeom S.I."/>
            <person name="Kim Y.M."/>
            <person name="Seo E."/>
            <person name="Kim K.T."/>
            <person name="Kim M.S."/>
            <person name="Lee J.M."/>
            <person name="Cheong K."/>
            <person name="Shin H.S."/>
            <person name="Kim S.B."/>
            <person name="Han K."/>
            <person name="Lee J."/>
            <person name="Park M."/>
            <person name="Lee H.A."/>
            <person name="Lee H.Y."/>
            <person name="Lee Y."/>
            <person name="Oh S."/>
            <person name="Lee J.H."/>
            <person name="Choi E."/>
            <person name="Choi E."/>
            <person name="Lee S.E."/>
            <person name="Jeon J."/>
            <person name="Kim H."/>
            <person name="Choi G."/>
            <person name="Song H."/>
            <person name="Lee J."/>
            <person name="Lee S.C."/>
            <person name="Kwon J.K."/>
            <person name="Lee H.Y."/>
            <person name="Koo N."/>
            <person name="Hong Y."/>
            <person name="Kim R.W."/>
            <person name="Kang W.H."/>
            <person name="Huh J.H."/>
            <person name="Kang B.C."/>
            <person name="Yang T.J."/>
            <person name="Lee Y.H."/>
            <person name="Bennetzen J.L."/>
            <person name="Choi D."/>
        </authorList>
    </citation>
    <scope>NUCLEOTIDE SEQUENCE [LARGE SCALE GENOMIC DNA]</scope>
    <source>
        <strain evidence="18">cv. PBC81</strain>
    </source>
</reference>
<dbReference type="InterPro" id="IPR002227">
    <property type="entry name" value="Tyrosinase_Cu-bd"/>
</dbReference>
<keyword evidence="6 13" id="KW-0479">Metal-binding</keyword>
<feature type="disulfide bond" evidence="14">
    <location>
        <begin position="113"/>
        <end position="181"/>
    </location>
</feature>
<evidence type="ECO:0000256" key="10">
    <source>
        <dbReference type="ARBA" id="ARBA00023008"/>
    </source>
</evidence>
<comment type="function">
    <text evidence="2">Catalyzes the oxidation of mono- and o-diphenols to o-diquinones.</text>
</comment>
<dbReference type="InterPro" id="IPR008922">
    <property type="entry name" value="Di-copper_centre_dom_sf"/>
</dbReference>
<comment type="caution">
    <text evidence="17">The sequence shown here is derived from an EMBL/GenBank/DDBJ whole genome shotgun (WGS) entry which is preliminary data.</text>
</comment>
<dbReference type="InterPro" id="IPR016213">
    <property type="entry name" value="Polyphenol_oxidase"/>
</dbReference>
<keyword evidence="11" id="KW-0793">Thylakoid</keyword>
<evidence type="ECO:0000256" key="3">
    <source>
        <dbReference type="ARBA" id="ARBA00004456"/>
    </source>
</evidence>
<keyword evidence="12 14" id="KW-1015">Disulfide bond</keyword>
<comment type="cofactor">
    <cofactor evidence="13">
        <name>Cu(2+)</name>
        <dbReference type="ChEBI" id="CHEBI:29036"/>
    </cofactor>
    <text evidence="13">Binds 2 copper ions per subunit.</text>
</comment>
<feature type="binding site" evidence="13">
    <location>
        <position position="208"/>
    </location>
    <ligand>
        <name>Cu cation</name>
        <dbReference type="ChEBI" id="CHEBI:23378"/>
        <label>A</label>
    </ligand>
</feature>
<feature type="domain" description="Tyrosinase copper-binding" evidence="16">
    <location>
        <begin position="199"/>
        <end position="216"/>
    </location>
</feature>